<dbReference type="OrthoDB" id="9801841at2"/>
<reference evidence="3 4" key="1">
    <citation type="submission" date="2019-09" db="EMBL/GenBank/DDBJ databases">
        <title>Draft Whole-Genome sequence of Blastochloris sulfoviridis DSM 729.</title>
        <authorList>
            <person name="Meyer T.E."/>
            <person name="Kyndt J.A."/>
        </authorList>
    </citation>
    <scope>NUCLEOTIDE SEQUENCE [LARGE SCALE GENOMIC DNA]</scope>
    <source>
        <strain evidence="3 4">DSM 729</strain>
    </source>
</reference>
<evidence type="ECO:0000259" key="2">
    <source>
        <dbReference type="PROSITE" id="PS50234"/>
    </source>
</evidence>
<feature type="chain" id="PRO_5024424147" evidence="1">
    <location>
        <begin position="18"/>
        <end position="837"/>
    </location>
</feature>
<comment type="caution">
    <text evidence="3">The sequence shown here is derived from an EMBL/GenBank/DDBJ whole genome shotgun (WGS) entry which is preliminary data.</text>
</comment>
<keyword evidence="4" id="KW-1185">Reference proteome</keyword>
<feature type="signal peptide" evidence="1">
    <location>
        <begin position="1"/>
        <end position="17"/>
    </location>
</feature>
<dbReference type="PROSITE" id="PS50234">
    <property type="entry name" value="VWFA"/>
    <property type="match status" value="1"/>
</dbReference>
<dbReference type="InterPro" id="IPR036465">
    <property type="entry name" value="vWFA_dom_sf"/>
</dbReference>
<keyword evidence="1" id="KW-0732">Signal</keyword>
<dbReference type="AlphaFoldDB" id="A0A5M6HR89"/>
<evidence type="ECO:0000256" key="1">
    <source>
        <dbReference type="SAM" id="SignalP"/>
    </source>
</evidence>
<proteinExistence type="predicted"/>
<dbReference type="InterPro" id="IPR002035">
    <property type="entry name" value="VWF_A"/>
</dbReference>
<gene>
    <name evidence="3" type="ORF">F1193_13605</name>
</gene>
<dbReference type="SUPFAM" id="SSF53300">
    <property type="entry name" value="vWA-like"/>
    <property type="match status" value="1"/>
</dbReference>
<name>A0A5M6HR89_9HYPH</name>
<dbReference type="Gene3D" id="3.40.50.410">
    <property type="entry name" value="von Willebrand factor, type A domain"/>
    <property type="match status" value="1"/>
</dbReference>
<accession>A0A5M6HR89</accession>
<dbReference type="EMBL" id="VWPL01000029">
    <property type="protein sequence ID" value="KAA5598218.1"/>
    <property type="molecule type" value="Genomic_DNA"/>
</dbReference>
<feature type="domain" description="VWFA" evidence="2">
    <location>
        <begin position="362"/>
        <end position="538"/>
    </location>
</feature>
<dbReference type="Proteomes" id="UP000323886">
    <property type="component" value="Unassembled WGS sequence"/>
</dbReference>
<organism evidence="3 4">
    <name type="scientific">Blastochloris sulfoviridis</name>
    <dbReference type="NCBI Taxonomy" id="50712"/>
    <lineage>
        <taxon>Bacteria</taxon>
        <taxon>Pseudomonadati</taxon>
        <taxon>Pseudomonadota</taxon>
        <taxon>Alphaproteobacteria</taxon>
        <taxon>Hyphomicrobiales</taxon>
        <taxon>Blastochloridaceae</taxon>
        <taxon>Blastochloris</taxon>
    </lineage>
</organism>
<evidence type="ECO:0000313" key="3">
    <source>
        <dbReference type="EMBL" id="KAA5598218.1"/>
    </source>
</evidence>
<evidence type="ECO:0000313" key="4">
    <source>
        <dbReference type="Proteomes" id="UP000323886"/>
    </source>
</evidence>
<dbReference type="RefSeq" id="WP_150098354.1">
    <property type="nucleotide sequence ID" value="NZ_VWPL01000029.1"/>
</dbReference>
<sequence>MATSSLRLGAFAAAALAAVVAGTPARGQSLVEIERLRVGSPAECRALAVDLAGKASGGQWLVGERIDLLGQPNARTPMRQLERAFQKVSCYNKVQIAGRDLVFVADERFETCGWVARSDLLDEHTMRPLAVGHPTRAVCETPRAMLFTEFCKALQGRADNQAADETCRGVPHGLRAKGILTGSASGQKSYIAPFTTAPLGGRKLDTKSFFSVLEIHDVKPGEGGALMALAGDGDGDLFGWVKLDDLQLWPTRLGLFYGPSGRGAMFQARGELIRNWRSGAPPPTVTFDGSAASLAAYIHGRLPLLSYPIIRTVDPARTPQYVSTDPPFHEVVFLGRIGPGSAAQLMAETGLAEAIDRLRRLNVMLVVDTTESMVPYLPLVQQGIMDFISSYWQHRSDPTNRLPEVRISVVAYSDFVDAKRKGLNDPIKTEELVAPMLITPGFDPRGSLARVSAHKGLSDDVGEFSEAAIEAVAQLSGRFDARGWFADAPRVIIHIADHGSREAADVAETLRRLESNKVYYVPIVVVTDDEGDPLRAEARRRLLGQAAMLFSPVARTPERPNLPQVNLGDRERSTSAVVKGQLDDVLAEVVRTLGDARAKALGRDVSAQAMNAAASRIVLSERLRQQYGLDDVVNKLIVQASSGFAPLRVREQGIEVPVDWTYTVALEPPQLDFLALTFANLCSSAGRPEQRAAFRQAIVKLAEAFSGDQAWTDDEIRAILADLATLPGADQSFLAVPVQILLQRIDSTDPEVIEGVKKDVCWIGYHLNNAKAGQYVDPAKVAWTGRDFVSGNGVSAIKRTYLYRPLVGAETVYLPSTFFVLPSTLPKSQQCGFFGCQ</sequence>
<protein>
    <submittedName>
        <fullName evidence="3">VWA domain-containing protein</fullName>
    </submittedName>
</protein>